<evidence type="ECO:0000313" key="4">
    <source>
        <dbReference type="Proteomes" id="UP000729402"/>
    </source>
</evidence>
<accession>A0A8J6BHG1</accession>
<feature type="region of interest" description="Disordered" evidence="2">
    <location>
        <begin position="610"/>
        <end position="629"/>
    </location>
</feature>
<feature type="compositionally biased region" description="Polar residues" evidence="2">
    <location>
        <begin position="149"/>
        <end position="159"/>
    </location>
</feature>
<dbReference type="AlphaFoldDB" id="A0A8J6BHG1"/>
<feature type="region of interest" description="Disordered" evidence="2">
    <location>
        <begin position="242"/>
        <end position="269"/>
    </location>
</feature>
<keyword evidence="4" id="KW-1185">Reference proteome</keyword>
<feature type="compositionally biased region" description="Basic and acidic residues" evidence="2">
    <location>
        <begin position="584"/>
        <end position="595"/>
    </location>
</feature>
<reference evidence="3" key="2">
    <citation type="submission" date="2021-02" db="EMBL/GenBank/DDBJ databases">
        <authorList>
            <person name="Kimball J.A."/>
            <person name="Haas M.W."/>
            <person name="Macchietto M."/>
            <person name="Kono T."/>
            <person name="Duquette J."/>
            <person name="Shao M."/>
        </authorList>
    </citation>
    <scope>NUCLEOTIDE SEQUENCE</scope>
    <source>
        <tissue evidence="3">Fresh leaf tissue</tissue>
    </source>
</reference>
<comment type="caution">
    <text evidence="3">The sequence shown here is derived from an EMBL/GenBank/DDBJ whole genome shotgun (WGS) entry which is preliminary data.</text>
</comment>
<dbReference type="PANTHER" id="PTHR34057:SF1">
    <property type="entry name" value="ELONGATION FACTOR"/>
    <property type="match status" value="1"/>
</dbReference>
<evidence type="ECO:0000256" key="2">
    <source>
        <dbReference type="SAM" id="MobiDB-lite"/>
    </source>
</evidence>
<evidence type="ECO:0000313" key="3">
    <source>
        <dbReference type="EMBL" id="KAG8085316.1"/>
    </source>
</evidence>
<sequence length="642" mass="70510">MATCSCIAQLSLVPVALNHSNQCIVLLTLSSLGLAHLIHGSHGKVLHKCNSLDMLHLSHHSMLLVPLSRHRDSVSSSQAPQPCFGSQKGFGSQSQPEYGRTVDQHDLVLKSLHLEIMLSKVRTVLTLDEDKQNLEVKGHLLNMELPGASQPSHGASWNQGGYGSSEDKMGHGDPQPSRAAPRAGERAVSLAVTAPSGSSPWVGPEVYMEVGASLKMEDANVVDCDVDIVSPDGGDACRQLEKAEDPDATECSSSFGDTLSGSEDDARPSEISDIEVDSPFCRYPSNGDAAALMDAAVSDNMGRLLKKKRVTDHWRTYISPLMWRCQWLELRMKDLQSQVSRYDRELAALKHEKELQTKMIELDCSSSRSVPFSSQCCRKTMKRRKRKRSEENMNVSSYISNHTIFSYYEKTETDGHSIDDDGNTADDSTPTNNDTDLLLGIKRAMAKKSKGATLKVNTHINGAQSSSCSPGKVKVSDILEKSPMETSDCDIDNAAMPESALSSYGEDNNMDIFESTMNLLSAEGPHQMGEFHQSSEDVLIDNQAAEEGYKNFEVISQPCKKLRISVRSETGAHSADESVAPTVVEKKKEEAHEEATTSLGLQGALKPCYTGKRKERKPKIEERGGSSVFNSGWRNYRLRKKK</sequence>
<feature type="compositionally biased region" description="Polar residues" evidence="2">
    <location>
        <begin position="250"/>
        <end position="261"/>
    </location>
</feature>
<feature type="coiled-coil region" evidence="1">
    <location>
        <begin position="325"/>
        <end position="352"/>
    </location>
</feature>
<dbReference type="Proteomes" id="UP000729402">
    <property type="component" value="Unassembled WGS sequence"/>
</dbReference>
<dbReference type="OrthoDB" id="21648at2759"/>
<feature type="region of interest" description="Disordered" evidence="2">
    <location>
        <begin position="568"/>
        <end position="602"/>
    </location>
</feature>
<keyword evidence="1" id="KW-0175">Coiled coil</keyword>
<name>A0A8J6BHG1_ZIZPA</name>
<evidence type="ECO:0000256" key="1">
    <source>
        <dbReference type="SAM" id="Coils"/>
    </source>
</evidence>
<dbReference type="CDD" id="cd11650">
    <property type="entry name" value="AT4G37440_like"/>
    <property type="match status" value="1"/>
</dbReference>
<dbReference type="PANTHER" id="PTHR34057">
    <property type="entry name" value="ELONGATION FACTOR"/>
    <property type="match status" value="1"/>
</dbReference>
<dbReference type="InterPro" id="IPR038745">
    <property type="entry name" value="AT4G37440-like"/>
</dbReference>
<organism evidence="3 4">
    <name type="scientific">Zizania palustris</name>
    <name type="common">Northern wild rice</name>
    <dbReference type="NCBI Taxonomy" id="103762"/>
    <lineage>
        <taxon>Eukaryota</taxon>
        <taxon>Viridiplantae</taxon>
        <taxon>Streptophyta</taxon>
        <taxon>Embryophyta</taxon>
        <taxon>Tracheophyta</taxon>
        <taxon>Spermatophyta</taxon>
        <taxon>Magnoliopsida</taxon>
        <taxon>Liliopsida</taxon>
        <taxon>Poales</taxon>
        <taxon>Poaceae</taxon>
        <taxon>BOP clade</taxon>
        <taxon>Oryzoideae</taxon>
        <taxon>Oryzeae</taxon>
        <taxon>Zizaniinae</taxon>
        <taxon>Zizania</taxon>
    </lineage>
</organism>
<dbReference type="EMBL" id="JAAALK010000082">
    <property type="protein sequence ID" value="KAG8085316.1"/>
    <property type="molecule type" value="Genomic_DNA"/>
</dbReference>
<gene>
    <name evidence="3" type="ORF">GUJ93_ZPchr0010g9763</name>
</gene>
<reference evidence="3" key="1">
    <citation type="journal article" date="2021" name="bioRxiv">
        <title>Whole Genome Assembly and Annotation of Northern Wild Rice, Zizania palustris L., Supports a Whole Genome Duplication in the Zizania Genus.</title>
        <authorList>
            <person name="Haas M."/>
            <person name="Kono T."/>
            <person name="Macchietto M."/>
            <person name="Millas R."/>
            <person name="McGilp L."/>
            <person name="Shao M."/>
            <person name="Duquette J."/>
            <person name="Hirsch C.N."/>
            <person name="Kimball J."/>
        </authorList>
    </citation>
    <scope>NUCLEOTIDE SEQUENCE</scope>
    <source>
        <tissue evidence="3">Fresh leaf tissue</tissue>
    </source>
</reference>
<feature type="region of interest" description="Disordered" evidence="2">
    <location>
        <begin position="145"/>
        <end position="184"/>
    </location>
</feature>
<feature type="region of interest" description="Disordered" evidence="2">
    <location>
        <begin position="74"/>
        <end position="97"/>
    </location>
</feature>
<proteinExistence type="predicted"/>
<protein>
    <submittedName>
        <fullName evidence="3">Uncharacterized protein</fullName>
    </submittedName>
</protein>